<gene>
    <name evidence="2" type="ORF">DSM104443_00755</name>
</gene>
<feature type="transmembrane region" description="Helical" evidence="1">
    <location>
        <begin position="31"/>
        <end position="51"/>
    </location>
</feature>
<proteinExistence type="predicted"/>
<dbReference type="EMBL" id="CP053069">
    <property type="protein sequence ID" value="QJR09705.1"/>
    <property type="molecule type" value="Genomic_DNA"/>
</dbReference>
<accession>A0A6M4GRL6</accession>
<dbReference type="InterPro" id="IPR010295">
    <property type="entry name" value="DUF898"/>
</dbReference>
<feature type="transmembrane region" description="Helical" evidence="1">
    <location>
        <begin position="259"/>
        <end position="285"/>
    </location>
</feature>
<feature type="transmembrane region" description="Helical" evidence="1">
    <location>
        <begin position="306"/>
        <end position="328"/>
    </location>
</feature>
<feature type="transmembrane region" description="Helical" evidence="1">
    <location>
        <begin position="178"/>
        <end position="202"/>
    </location>
</feature>
<protein>
    <recommendedName>
        <fullName evidence="4">DUF898 domain-containing protein</fullName>
    </recommendedName>
</protein>
<dbReference type="RefSeq" id="WP_171089635.1">
    <property type="nucleotide sequence ID" value="NZ_CP053069.1"/>
</dbReference>
<keyword evidence="1" id="KW-0812">Transmembrane</keyword>
<keyword evidence="3" id="KW-1185">Reference proteome</keyword>
<dbReference type="AlphaFoldDB" id="A0A6M4GRL6"/>
<feature type="transmembrane region" description="Helical" evidence="1">
    <location>
        <begin position="107"/>
        <end position="126"/>
    </location>
</feature>
<feature type="transmembrane region" description="Helical" evidence="1">
    <location>
        <begin position="147"/>
        <end position="166"/>
    </location>
</feature>
<dbReference type="Pfam" id="PF05987">
    <property type="entry name" value="DUF898"/>
    <property type="match status" value="1"/>
</dbReference>
<evidence type="ECO:0008006" key="4">
    <source>
        <dbReference type="Google" id="ProtNLM"/>
    </source>
</evidence>
<name>A0A6M4GRL6_9PROT</name>
<dbReference type="Proteomes" id="UP000501534">
    <property type="component" value="Chromosome"/>
</dbReference>
<feature type="transmembrane region" description="Helical" evidence="1">
    <location>
        <begin position="223"/>
        <end position="247"/>
    </location>
</feature>
<dbReference type="KEGG" id="uru:DSM104443_00755"/>
<keyword evidence="1" id="KW-0472">Membrane</keyword>
<sequence length="375" mass="40868">MTPDTATPSLPPTPPSRRAEFRFDGDAREYFRIWIVNLFLSVVTLGIYSAWAKVRKKRYFAGNTWVAGANFDYHGNPVSILKGRAIAVATFIVYSVVDNFFPKVGYALLLALVFAAPWLVVRTLQFNAANTSHRNVRFHFHGRYPEALAAIAPLIVWPLIGIAVGWNMSSLPASGTEFFILSMPFIAFAAVYPRVVGALKLFHVRHAAFGEARFALDLPMGDFYRIYIAAAVGAFGLLIVGMVPIALMASLSPLPGLMVAWQAVYLGVAAVFLAYTRSHVANLVFNQARMQGGVRFVSTLTTSRLAKIYFGNLLAIAVSFGLLVPWAVIRTARYRASCLALESDGEMDGVLAGVSENVGAAGDEMGELFDVDVSL</sequence>
<reference evidence="2 3" key="1">
    <citation type="submission" date="2020-04" db="EMBL/GenBank/DDBJ databases">
        <title>Usitatibacter rugosus gen. nov., sp. nov. and Usitatibacter palustris sp. nov., novel members of Usitatibacteraceae fam. nov. within the order Nitrosomonadales isolated from soil.</title>
        <authorList>
            <person name="Huber K.J."/>
            <person name="Neumann-Schaal M."/>
            <person name="Geppert A."/>
            <person name="Luckner M."/>
            <person name="Wanner G."/>
            <person name="Overmann J."/>
        </authorList>
    </citation>
    <scope>NUCLEOTIDE SEQUENCE [LARGE SCALE GENOMIC DNA]</scope>
    <source>
        <strain evidence="2 3">0125_3</strain>
    </source>
</reference>
<evidence type="ECO:0000256" key="1">
    <source>
        <dbReference type="SAM" id="Phobius"/>
    </source>
</evidence>
<evidence type="ECO:0000313" key="2">
    <source>
        <dbReference type="EMBL" id="QJR09705.1"/>
    </source>
</evidence>
<organism evidence="2 3">
    <name type="scientific">Usitatibacter rugosus</name>
    <dbReference type="NCBI Taxonomy" id="2732067"/>
    <lineage>
        <taxon>Bacteria</taxon>
        <taxon>Pseudomonadati</taxon>
        <taxon>Pseudomonadota</taxon>
        <taxon>Betaproteobacteria</taxon>
        <taxon>Nitrosomonadales</taxon>
        <taxon>Usitatibacteraceae</taxon>
        <taxon>Usitatibacter</taxon>
    </lineage>
</organism>
<evidence type="ECO:0000313" key="3">
    <source>
        <dbReference type="Proteomes" id="UP000501534"/>
    </source>
</evidence>
<keyword evidence="1" id="KW-1133">Transmembrane helix</keyword>